<name>A0A928KUR7_9FIRM</name>
<feature type="transmembrane region" description="Helical" evidence="1">
    <location>
        <begin position="114"/>
        <end position="139"/>
    </location>
</feature>
<evidence type="ECO:0000313" key="2">
    <source>
        <dbReference type="EMBL" id="MBE6833306.1"/>
    </source>
</evidence>
<accession>A0A928KUR7</accession>
<keyword evidence="1" id="KW-0812">Transmembrane</keyword>
<evidence type="ECO:0000256" key="1">
    <source>
        <dbReference type="SAM" id="Phobius"/>
    </source>
</evidence>
<dbReference type="AlphaFoldDB" id="A0A928KUR7"/>
<organism evidence="2 3">
    <name type="scientific">Faecalispora sporosphaeroides</name>
    <dbReference type="NCBI Taxonomy" id="1549"/>
    <lineage>
        <taxon>Bacteria</taxon>
        <taxon>Bacillati</taxon>
        <taxon>Bacillota</taxon>
        <taxon>Clostridia</taxon>
        <taxon>Eubacteriales</taxon>
        <taxon>Oscillospiraceae</taxon>
        <taxon>Faecalispora</taxon>
    </lineage>
</organism>
<gene>
    <name evidence="2" type="ORF">E7512_06945</name>
</gene>
<keyword evidence="1" id="KW-0472">Membrane</keyword>
<feature type="transmembrane region" description="Helical" evidence="1">
    <location>
        <begin position="41"/>
        <end position="59"/>
    </location>
</feature>
<keyword evidence="1" id="KW-1133">Transmembrane helix</keyword>
<feature type="transmembrane region" description="Helical" evidence="1">
    <location>
        <begin position="9"/>
        <end position="29"/>
    </location>
</feature>
<dbReference type="RefSeq" id="WP_326840286.1">
    <property type="nucleotide sequence ID" value="NZ_SVNY01000003.1"/>
</dbReference>
<proteinExistence type="predicted"/>
<dbReference type="EMBL" id="SVNY01000003">
    <property type="protein sequence ID" value="MBE6833306.1"/>
    <property type="molecule type" value="Genomic_DNA"/>
</dbReference>
<reference evidence="2" key="1">
    <citation type="submission" date="2019-04" db="EMBL/GenBank/DDBJ databases">
        <title>Evolution of Biomass-Degrading Anaerobic Consortia Revealed by Metagenomics.</title>
        <authorList>
            <person name="Peng X."/>
        </authorList>
    </citation>
    <scope>NUCLEOTIDE SEQUENCE</scope>
    <source>
        <strain evidence="2">SIG551</strain>
    </source>
</reference>
<protein>
    <recommendedName>
        <fullName evidence="4">DUF2178 domain-containing protein</fullName>
    </recommendedName>
</protein>
<evidence type="ECO:0008006" key="4">
    <source>
        <dbReference type="Google" id="ProtNLM"/>
    </source>
</evidence>
<dbReference type="Proteomes" id="UP000754750">
    <property type="component" value="Unassembled WGS sequence"/>
</dbReference>
<comment type="caution">
    <text evidence="2">The sequence shown here is derived from an EMBL/GenBank/DDBJ whole genome shotgun (WGS) entry which is preliminary data.</text>
</comment>
<feature type="transmembrane region" description="Helical" evidence="1">
    <location>
        <begin position="86"/>
        <end position="108"/>
    </location>
</feature>
<sequence>MKIYNKKGLILGIILAALGVFILISKIVLPEKFLPEQIKEIAIAVLAILMGISGFIRAFSKQLTKEDQIEDSDERNRLLTLKTKSLTLKILYGCLAVSAIGSGAAYKLTANTTWIPVLTVSAILIGFLLLVELVVSIYYERRT</sequence>
<evidence type="ECO:0000313" key="3">
    <source>
        <dbReference type="Proteomes" id="UP000754750"/>
    </source>
</evidence>